<feature type="domain" description="NAD(P)-binding" evidence="1">
    <location>
        <begin position="7"/>
        <end position="197"/>
    </location>
</feature>
<comment type="caution">
    <text evidence="2">The sequence shown here is derived from an EMBL/GenBank/DDBJ whole genome shotgun (WGS) entry which is preliminary data.</text>
</comment>
<protein>
    <recommendedName>
        <fullName evidence="1">NAD(P)-binding domain-containing protein</fullName>
    </recommendedName>
</protein>
<dbReference type="Pfam" id="PF13460">
    <property type="entry name" value="NAD_binding_10"/>
    <property type="match status" value="1"/>
</dbReference>
<dbReference type="RefSeq" id="WP_182549131.1">
    <property type="nucleotide sequence ID" value="NZ_JACGXN010000002.1"/>
</dbReference>
<sequence length="213" mass="22509">MKIALIGATGFVGTELLKEAVSRGHSVTALVRNVDKVEKLDGIKAVKADVLDVADLAEKLKGHDVVLSAYNPGWGVPDIQAVHVKASKAISEATKKAGLKRLIVVGGAGSLLNQEGKQFVDGPDFPAEYREGALGARQALNDLKTENGLDWSFISPPFALVPGPRTGTYRLGKDNPVFNAEGHSTISAADLAVAIVDEAEAGKHIQQRFTVGY</sequence>
<evidence type="ECO:0000313" key="3">
    <source>
        <dbReference type="Proteomes" id="UP000549052"/>
    </source>
</evidence>
<gene>
    <name evidence="2" type="ORF">FHW16_002150</name>
</gene>
<dbReference type="Proteomes" id="UP000549052">
    <property type="component" value="Unassembled WGS sequence"/>
</dbReference>
<dbReference type="SUPFAM" id="SSF51735">
    <property type="entry name" value="NAD(P)-binding Rossmann-fold domains"/>
    <property type="match status" value="1"/>
</dbReference>
<reference evidence="2 3" key="1">
    <citation type="submission" date="2020-07" db="EMBL/GenBank/DDBJ databases">
        <title>Genomic Encyclopedia of Type Strains, Phase IV (KMG-V): Genome sequencing to study the core and pangenomes of soil and plant-associated prokaryotes.</title>
        <authorList>
            <person name="Whitman W."/>
        </authorList>
    </citation>
    <scope>NUCLEOTIDE SEQUENCE [LARGE SCALE GENOMIC DNA]</scope>
    <source>
        <strain evidence="2 3">AN3</strain>
    </source>
</reference>
<dbReference type="Gene3D" id="3.40.50.720">
    <property type="entry name" value="NAD(P)-binding Rossmann-like Domain"/>
    <property type="match status" value="1"/>
</dbReference>
<dbReference type="InterPro" id="IPR016040">
    <property type="entry name" value="NAD(P)-bd_dom"/>
</dbReference>
<evidence type="ECO:0000313" key="2">
    <source>
        <dbReference type="EMBL" id="MBA8878438.1"/>
    </source>
</evidence>
<dbReference type="GO" id="GO:0016646">
    <property type="term" value="F:oxidoreductase activity, acting on the CH-NH group of donors, NAD or NADP as acceptor"/>
    <property type="evidence" value="ECO:0007669"/>
    <property type="project" value="TreeGrafter"/>
</dbReference>
<dbReference type="EMBL" id="JACGXN010000002">
    <property type="protein sequence ID" value="MBA8878438.1"/>
    <property type="molecule type" value="Genomic_DNA"/>
</dbReference>
<name>A0A839EJB7_9HYPH</name>
<keyword evidence="3" id="KW-1185">Reference proteome</keyword>
<dbReference type="AlphaFoldDB" id="A0A839EJB7"/>
<dbReference type="InterPro" id="IPR036291">
    <property type="entry name" value="NAD(P)-bd_dom_sf"/>
</dbReference>
<dbReference type="InterPro" id="IPR051606">
    <property type="entry name" value="Polyketide_Oxido-like"/>
</dbReference>
<dbReference type="CDD" id="cd05244">
    <property type="entry name" value="BVR-B_like_SDR_a"/>
    <property type="match status" value="1"/>
</dbReference>
<dbReference type="PANTHER" id="PTHR43355:SF2">
    <property type="entry name" value="FLAVIN REDUCTASE (NADPH)"/>
    <property type="match status" value="1"/>
</dbReference>
<evidence type="ECO:0000259" key="1">
    <source>
        <dbReference type="Pfam" id="PF13460"/>
    </source>
</evidence>
<organism evidence="2 3">
    <name type="scientific">Phyllobacterium myrsinacearum</name>
    <dbReference type="NCBI Taxonomy" id="28101"/>
    <lineage>
        <taxon>Bacteria</taxon>
        <taxon>Pseudomonadati</taxon>
        <taxon>Pseudomonadota</taxon>
        <taxon>Alphaproteobacteria</taxon>
        <taxon>Hyphomicrobiales</taxon>
        <taxon>Phyllobacteriaceae</taxon>
        <taxon>Phyllobacterium</taxon>
    </lineage>
</organism>
<proteinExistence type="predicted"/>
<accession>A0A839EJB7</accession>
<dbReference type="PANTHER" id="PTHR43355">
    <property type="entry name" value="FLAVIN REDUCTASE (NADPH)"/>
    <property type="match status" value="1"/>
</dbReference>